<dbReference type="EMBL" id="JACHXG010000013">
    <property type="protein sequence ID" value="MBB3091792.1"/>
    <property type="molecule type" value="Genomic_DNA"/>
</dbReference>
<proteinExistence type="predicted"/>
<reference evidence="2 3" key="1">
    <citation type="submission" date="2020-08" db="EMBL/GenBank/DDBJ databases">
        <title>Genomic Encyclopedia of Type Strains, Phase III (KMG-III): the genomes of soil and plant-associated and newly described type strains.</title>
        <authorList>
            <person name="Whitman W."/>
        </authorList>
    </citation>
    <scope>NUCLEOTIDE SEQUENCE [LARGE SCALE GENOMIC DNA]</scope>
    <source>
        <strain evidence="2 3">CECT 3302</strain>
    </source>
</reference>
<accession>A0A7W5A911</accession>
<name>A0A7W5A911_9ACTN</name>
<evidence type="ECO:0000313" key="3">
    <source>
        <dbReference type="Proteomes" id="UP000577707"/>
    </source>
</evidence>
<dbReference type="PROSITE" id="PS51257">
    <property type="entry name" value="PROKAR_LIPOPROTEIN"/>
    <property type="match status" value="1"/>
</dbReference>
<keyword evidence="1" id="KW-0732">Signal</keyword>
<feature type="chain" id="PRO_5030812423" evidence="1">
    <location>
        <begin position="30"/>
        <end position="57"/>
    </location>
</feature>
<gene>
    <name evidence="2" type="ORF">FHS12_004768</name>
</gene>
<protein>
    <submittedName>
        <fullName evidence="2">Uncharacterized protein</fullName>
    </submittedName>
</protein>
<sequence>MPKKLIARLVLVPTAVISCLTLSTGAANAIVRCPDGWTYVNGDCRKLQCPPTGQICK</sequence>
<feature type="signal peptide" evidence="1">
    <location>
        <begin position="1"/>
        <end position="29"/>
    </location>
</feature>
<keyword evidence="3" id="KW-1185">Reference proteome</keyword>
<dbReference type="Proteomes" id="UP000577707">
    <property type="component" value="Unassembled WGS sequence"/>
</dbReference>
<comment type="caution">
    <text evidence="2">The sequence shown here is derived from an EMBL/GenBank/DDBJ whole genome shotgun (WGS) entry which is preliminary data.</text>
</comment>
<evidence type="ECO:0000313" key="2">
    <source>
        <dbReference type="EMBL" id="MBB3091792.1"/>
    </source>
</evidence>
<evidence type="ECO:0000256" key="1">
    <source>
        <dbReference type="SAM" id="SignalP"/>
    </source>
</evidence>
<dbReference type="RefSeq" id="WP_183550662.1">
    <property type="nucleotide sequence ID" value="NZ_BMQT01000007.1"/>
</dbReference>
<dbReference type="AlphaFoldDB" id="A0A7W5A911"/>
<organism evidence="2 3">
    <name type="scientific">Nocardioides albus</name>
    <dbReference type="NCBI Taxonomy" id="1841"/>
    <lineage>
        <taxon>Bacteria</taxon>
        <taxon>Bacillati</taxon>
        <taxon>Actinomycetota</taxon>
        <taxon>Actinomycetes</taxon>
        <taxon>Propionibacteriales</taxon>
        <taxon>Nocardioidaceae</taxon>
        <taxon>Nocardioides</taxon>
    </lineage>
</organism>